<evidence type="ECO:0000259" key="2">
    <source>
        <dbReference type="SMART" id="SM00721"/>
    </source>
</evidence>
<dbReference type="InterPro" id="IPR047165">
    <property type="entry name" value="RHG17/44/SH3BP1-like"/>
</dbReference>
<sequence>MKKQFNRMRQLANQTVGRAEKTEVLSEDLLQVEKRLDLVKQVTHSTHKKLTACLQGQQGTDMEKRSKKLPLTILAQCMVEGAAVLGDDSLLGKMLKLCGETEEKLAQELIQFEFQIERDVVEPLYVLAEVDIPNIQKQRKHLAKLVLDMDSSCSCSFIFFK</sequence>
<dbReference type="GO" id="GO:0098886">
    <property type="term" value="P:modification of dendritic spine"/>
    <property type="evidence" value="ECO:0007669"/>
    <property type="project" value="TreeGrafter"/>
</dbReference>
<keyword evidence="1" id="KW-0343">GTPase activation</keyword>
<dbReference type="SUPFAM" id="SSF103657">
    <property type="entry name" value="BAR/IMD domain-like"/>
    <property type="match status" value="1"/>
</dbReference>
<dbReference type="PANTHER" id="PTHR14130">
    <property type="entry name" value="3BP-1 RELATED RHOGAP"/>
    <property type="match status" value="1"/>
</dbReference>
<evidence type="ECO:0000313" key="3">
    <source>
        <dbReference type="Ensembl" id="ENSDLAP00005074302.1"/>
    </source>
</evidence>
<protein>
    <submittedName>
        <fullName evidence="3">Rho GTPase activating protein 44a</fullName>
    </submittedName>
</protein>
<dbReference type="GO" id="GO:0014069">
    <property type="term" value="C:postsynaptic density"/>
    <property type="evidence" value="ECO:0007669"/>
    <property type="project" value="TreeGrafter"/>
</dbReference>
<name>A0A8P4GBM6_DICLA</name>
<dbReference type="SMART" id="SM00721">
    <property type="entry name" value="BAR"/>
    <property type="match status" value="1"/>
</dbReference>
<dbReference type="GO" id="GO:0061001">
    <property type="term" value="P:regulation of dendritic spine morphogenesis"/>
    <property type="evidence" value="ECO:0007669"/>
    <property type="project" value="TreeGrafter"/>
</dbReference>
<dbReference type="InterPro" id="IPR004148">
    <property type="entry name" value="BAR_dom"/>
</dbReference>
<reference evidence="3" key="1">
    <citation type="submission" date="2025-08" db="UniProtKB">
        <authorList>
            <consortium name="Ensembl"/>
        </authorList>
    </citation>
    <scope>IDENTIFICATION</scope>
</reference>
<evidence type="ECO:0000313" key="4">
    <source>
        <dbReference type="Proteomes" id="UP000694389"/>
    </source>
</evidence>
<accession>A0A8P4GBM6</accession>
<dbReference type="AlphaFoldDB" id="A0A8P4GBM6"/>
<dbReference type="GO" id="GO:0043197">
    <property type="term" value="C:dendritic spine"/>
    <property type="evidence" value="ECO:0007669"/>
    <property type="project" value="TreeGrafter"/>
</dbReference>
<dbReference type="PANTHER" id="PTHR14130:SF13">
    <property type="entry name" value="RHO GTPASE-ACTIVATING PROTEIN 44"/>
    <property type="match status" value="1"/>
</dbReference>
<dbReference type="GO" id="GO:0035021">
    <property type="term" value="P:negative regulation of Rac protein signal transduction"/>
    <property type="evidence" value="ECO:0007669"/>
    <property type="project" value="TreeGrafter"/>
</dbReference>
<organism evidence="3 4">
    <name type="scientific">Dicentrarchus labrax</name>
    <name type="common">European seabass</name>
    <name type="synonym">Morone labrax</name>
    <dbReference type="NCBI Taxonomy" id="13489"/>
    <lineage>
        <taxon>Eukaryota</taxon>
        <taxon>Metazoa</taxon>
        <taxon>Chordata</taxon>
        <taxon>Craniata</taxon>
        <taxon>Vertebrata</taxon>
        <taxon>Euteleostomi</taxon>
        <taxon>Actinopterygii</taxon>
        <taxon>Neopterygii</taxon>
        <taxon>Teleostei</taxon>
        <taxon>Neoteleostei</taxon>
        <taxon>Acanthomorphata</taxon>
        <taxon>Eupercaria</taxon>
        <taxon>Moronidae</taxon>
        <taxon>Dicentrarchus</taxon>
    </lineage>
</organism>
<dbReference type="Proteomes" id="UP000694389">
    <property type="component" value="Unassembled WGS sequence"/>
</dbReference>
<proteinExistence type="predicted"/>
<dbReference type="GO" id="GO:0005096">
    <property type="term" value="F:GTPase activator activity"/>
    <property type="evidence" value="ECO:0007669"/>
    <property type="project" value="UniProtKB-KW"/>
</dbReference>
<evidence type="ECO:0000256" key="1">
    <source>
        <dbReference type="ARBA" id="ARBA00022468"/>
    </source>
</evidence>
<dbReference type="GO" id="GO:0032956">
    <property type="term" value="P:regulation of actin cytoskeleton organization"/>
    <property type="evidence" value="ECO:0007669"/>
    <property type="project" value="TreeGrafter"/>
</dbReference>
<dbReference type="GO" id="GO:0098887">
    <property type="term" value="P:neurotransmitter receptor transport, endosome to postsynaptic membrane"/>
    <property type="evidence" value="ECO:0007669"/>
    <property type="project" value="TreeGrafter"/>
</dbReference>
<reference evidence="3" key="2">
    <citation type="submission" date="2025-09" db="UniProtKB">
        <authorList>
            <consortium name="Ensembl"/>
        </authorList>
    </citation>
    <scope>IDENTIFICATION</scope>
</reference>
<dbReference type="GeneTree" id="ENSGT00940000157296"/>
<dbReference type="GO" id="GO:0005737">
    <property type="term" value="C:cytoplasm"/>
    <property type="evidence" value="ECO:0007669"/>
    <property type="project" value="InterPro"/>
</dbReference>
<dbReference type="GO" id="GO:0031256">
    <property type="term" value="C:leading edge membrane"/>
    <property type="evidence" value="ECO:0007669"/>
    <property type="project" value="TreeGrafter"/>
</dbReference>
<dbReference type="Ensembl" id="ENSDLAT00005084935.1">
    <property type="protein sequence ID" value="ENSDLAP00005074302.1"/>
    <property type="gene ID" value="ENSDLAG00005021256.2"/>
</dbReference>
<feature type="domain" description="BAR" evidence="2">
    <location>
        <begin position="1"/>
        <end position="161"/>
    </location>
</feature>
<keyword evidence="4" id="KW-1185">Reference proteome</keyword>
<dbReference type="InterPro" id="IPR027267">
    <property type="entry name" value="AH/BAR_dom_sf"/>
</dbReference>
<dbReference type="Pfam" id="PF03114">
    <property type="entry name" value="BAR"/>
    <property type="match status" value="1"/>
</dbReference>
<dbReference type="GO" id="GO:0048786">
    <property type="term" value="C:presynaptic active zone"/>
    <property type="evidence" value="ECO:0007669"/>
    <property type="project" value="TreeGrafter"/>
</dbReference>
<dbReference type="Gene3D" id="1.20.1270.60">
    <property type="entry name" value="Arfaptin homology (AH) domain/BAR domain"/>
    <property type="match status" value="1"/>
</dbReference>